<evidence type="ECO:0000256" key="2">
    <source>
        <dbReference type="ARBA" id="ARBA00022801"/>
    </source>
</evidence>
<dbReference type="PANTHER" id="PTHR42721">
    <property type="entry name" value="SUGAR HYDROLASE-RELATED"/>
    <property type="match status" value="1"/>
</dbReference>
<keyword evidence="6" id="KW-1185">Reference proteome</keyword>
<protein>
    <recommendedName>
        <fullName evidence="4">Fibronectin type III-like domain-containing protein</fullName>
    </recommendedName>
</protein>
<dbReference type="GO" id="GO:0009505">
    <property type="term" value="C:plant-type cell wall"/>
    <property type="evidence" value="ECO:0007669"/>
    <property type="project" value="TreeGrafter"/>
</dbReference>
<proteinExistence type="predicted"/>
<evidence type="ECO:0000259" key="4">
    <source>
        <dbReference type="SMART" id="SM01217"/>
    </source>
</evidence>
<feature type="domain" description="Fibronectin type III-like" evidence="4">
    <location>
        <begin position="639"/>
        <end position="709"/>
    </location>
</feature>
<dbReference type="Pfam" id="PF14310">
    <property type="entry name" value="Fn3-like"/>
    <property type="match status" value="1"/>
</dbReference>
<dbReference type="AlphaFoldDB" id="A0A8T0P6T5"/>
<comment type="caution">
    <text evidence="5">The sequence shown here is derived from an EMBL/GenBank/DDBJ whole genome shotgun (WGS) entry which is preliminary data.</text>
</comment>
<dbReference type="Proteomes" id="UP000823388">
    <property type="component" value="Chromosome 8N"/>
</dbReference>
<keyword evidence="3" id="KW-0326">Glycosidase</keyword>
<dbReference type="InterPro" id="IPR002772">
    <property type="entry name" value="Glyco_hydro_3_C"/>
</dbReference>
<accession>A0A8T0P6T5</accession>
<name>A0A8T0P6T5_PANVG</name>
<dbReference type="InterPro" id="IPR036962">
    <property type="entry name" value="Glyco_hydro_3_N_sf"/>
</dbReference>
<keyword evidence="2" id="KW-0378">Hydrolase</keyword>
<dbReference type="PANTHER" id="PTHR42721:SF17">
    <property type="entry name" value="FIBRONECTIN TYPE III-LIKE DOMAIN-CONTAINING PROTEIN"/>
    <property type="match status" value="1"/>
</dbReference>
<evidence type="ECO:0000256" key="1">
    <source>
        <dbReference type="ARBA" id="ARBA00022729"/>
    </source>
</evidence>
<dbReference type="GO" id="GO:0045493">
    <property type="term" value="P:xylan catabolic process"/>
    <property type="evidence" value="ECO:0007669"/>
    <property type="project" value="InterPro"/>
</dbReference>
<keyword evidence="1" id="KW-0732">Signal</keyword>
<dbReference type="Gene3D" id="2.60.40.10">
    <property type="entry name" value="Immunoglobulins"/>
    <property type="match status" value="1"/>
</dbReference>
<dbReference type="SUPFAM" id="SSF51445">
    <property type="entry name" value="(Trans)glycosidases"/>
    <property type="match status" value="1"/>
</dbReference>
<organism evidence="5 6">
    <name type="scientific">Panicum virgatum</name>
    <name type="common">Blackwell switchgrass</name>
    <dbReference type="NCBI Taxonomy" id="38727"/>
    <lineage>
        <taxon>Eukaryota</taxon>
        <taxon>Viridiplantae</taxon>
        <taxon>Streptophyta</taxon>
        <taxon>Embryophyta</taxon>
        <taxon>Tracheophyta</taxon>
        <taxon>Spermatophyta</taxon>
        <taxon>Magnoliopsida</taxon>
        <taxon>Liliopsida</taxon>
        <taxon>Poales</taxon>
        <taxon>Poaceae</taxon>
        <taxon>PACMAD clade</taxon>
        <taxon>Panicoideae</taxon>
        <taxon>Panicodae</taxon>
        <taxon>Paniceae</taxon>
        <taxon>Panicinae</taxon>
        <taxon>Panicum</taxon>
        <taxon>Panicum sect. Hiantes</taxon>
    </lineage>
</organism>
<dbReference type="Pfam" id="PF01915">
    <property type="entry name" value="Glyco_hydro_3_C"/>
    <property type="match status" value="1"/>
</dbReference>
<evidence type="ECO:0000256" key="3">
    <source>
        <dbReference type="ARBA" id="ARBA00023295"/>
    </source>
</evidence>
<evidence type="ECO:0000313" key="5">
    <source>
        <dbReference type="EMBL" id="KAG2557463.1"/>
    </source>
</evidence>
<dbReference type="SMART" id="SM01217">
    <property type="entry name" value="Fn3_like"/>
    <property type="match status" value="1"/>
</dbReference>
<dbReference type="InterPro" id="IPR001764">
    <property type="entry name" value="Glyco_hydro_3_N"/>
</dbReference>
<dbReference type="SUPFAM" id="SSF52279">
    <property type="entry name" value="Beta-D-glucan exohydrolase, C-terminal domain"/>
    <property type="match status" value="1"/>
</dbReference>
<dbReference type="Gene3D" id="3.40.50.1700">
    <property type="entry name" value="Glycoside hydrolase family 3 C-terminal domain"/>
    <property type="match status" value="1"/>
</dbReference>
<sequence>MAAASIPSRSSGMAVLAAAAAAIRLLAAVAVVPALLAGPAAAGAPPFSCGPSSPSRALPFCNTKLPAAQRAADLVSRMSPAEKVSQLGDISPGMPRLGVPGYKWWNEALHGVAISGKGIHLDQGAVRSATSFPQVLLTAAASNDNLWFRIGQATGKEARALYNIGQAEGLSMWSPNVNIFRDPRWGRGQETPSEDPAVASRYAAAFVRGIQGSASNTRSAPPAVLLTSACCKHATAYDLEDWKGVSRGRASCLMCAYTSVNGVPNCANADLLTKTFRNSWGLDGYVAADYDAVAIMRISQFYGPTAEDTVATTLKAVLSNKWRSICRKGKLTQQDVDKALKNLFTTRMRLGHFDGDPKAGAALDGIVLLKNGAGVLPLKRGAVTSAAVIGHNANGVLALLGNYWGPPCAPTTPLQGIQGFVKNVKFLAGCNSAACNAAATPQAAALASSSDEVILFMGLSQEQESEGKDRTSLLPPGNQQSLITAVANAAKRPVILVLLTGGPVDITFAQSNPKIGAILWAGYPGQAGGLAIAKVLFGEKNPSGKLPDPMTDMRMRAAAGYPGRTYRFYNGKTIYKFGHGLSYSKFSHRLVTGRKNPVHNTSLLAAGRTATTEDNTGYHVDRIGDEVCEQLKFPPVVKHTALMFLRWPNATDGRPTKQLVGFQSQHIKAGKKAHLRFEVSPCEHFSRVRRDGRKVIDKGSHFLKVGKHEVEISFGA</sequence>
<dbReference type="InterPro" id="IPR026891">
    <property type="entry name" value="Fn3-like"/>
</dbReference>
<reference evidence="5 6" key="1">
    <citation type="submission" date="2020-05" db="EMBL/GenBank/DDBJ databases">
        <title>WGS assembly of Panicum virgatum.</title>
        <authorList>
            <person name="Lovell J.T."/>
            <person name="Jenkins J."/>
            <person name="Shu S."/>
            <person name="Juenger T.E."/>
            <person name="Schmutz J."/>
        </authorList>
    </citation>
    <scope>NUCLEOTIDE SEQUENCE [LARGE SCALE GENOMIC DNA]</scope>
    <source>
        <strain evidence="6">cv. AP13</strain>
    </source>
</reference>
<dbReference type="InterPro" id="IPR036881">
    <property type="entry name" value="Glyco_hydro_3_C_sf"/>
</dbReference>
<dbReference type="InterPro" id="IPR044993">
    <property type="entry name" value="BXL"/>
</dbReference>
<dbReference type="InterPro" id="IPR017853">
    <property type="entry name" value="GH"/>
</dbReference>
<dbReference type="EMBL" id="CM029052">
    <property type="protein sequence ID" value="KAG2557463.1"/>
    <property type="molecule type" value="Genomic_DNA"/>
</dbReference>
<dbReference type="Pfam" id="PF00933">
    <property type="entry name" value="Glyco_hydro_3"/>
    <property type="match status" value="1"/>
</dbReference>
<dbReference type="GO" id="GO:0009044">
    <property type="term" value="F:xylan 1,4-beta-xylosidase activity"/>
    <property type="evidence" value="ECO:0007669"/>
    <property type="project" value="InterPro"/>
</dbReference>
<dbReference type="Gene3D" id="3.20.20.300">
    <property type="entry name" value="Glycoside hydrolase, family 3, N-terminal domain"/>
    <property type="match status" value="2"/>
</dbReference>
<dbReference type="InterPro" id="IPR013783">
    <property type="entry name" value="Ig-like_fold"/>
</dbReference>
<dbReference type="GO" id="GO:0046556">
    <property type="term" value="F:alpha-L-arabinofuranosidase activity"/>
    <property type="evidence" value="ECO:0007669"/>
    <property type="project" value="TreeGrafter"/>
</dbReference>
<evidence type="ECO:0000313" key="6">
    <source>
        <dbReference type="Proteomes" id="UP000823388"/>
    </source>
</evidence>
<dbReference type="GO" id="GO:0031222">
    <property type="term" value="P:arabinan catabolic process"/>
    <property type="evidence" value="ECO:0007669"/>
    <property type="project" value="TreeGrafter"/>
</dbReference>
<gene>
    <name evidence="5" type="ORF">PVAP13_8NG256502</name>
</gene>